<reference evidence="1 2" key="1">
    <citation type="journal article" date="2015" name="Nature">
        <title>rRNA introns, odd ribosomes, and small enigmatic genomes across a large radiation of phyla.</title>
        <authorList>
            <person name="Brown C.T."/>
            <person name="Hug L.A."/>
            <person name="Thomas B.C."/>
            <person name="Sharon I."/>
            <person name="Castelle C.J."/>
            <person name="Singh A."/>
            <person name="Wilkins M.J."/>
            <person name="Williams K.H."/>
            <person name="Banfield J.F."/>
        </authorList>
    </citation>
    <scope>NUCLEOTIDE SEQUENCE [LARGE SCALE GENOMIC DNA]</scope>
</reference>
<feature type="non-terminal residue" evidence="1">
    <location>
        <position position="1"/>
    </location>
</feature>
<evidence type="ECO:0000313" key="2">
    <source>
        <dbReference type="Proteomes" id="UP000034611"/>
    </source>
</evidence>
<proteinExistence type="predicted"/>
<protein>
    <submittedName>
        <fullName evidence="1">SH3 type 3 domain protein</fullName>
    </submittedName>
</protein>
<name>A0A0G1EA62_9BACT</name>
<sequence length="48" mass="5803">GNFVFDQMWSQKTREGLAIKLTFKDGRIVKEEKLPIYMKNWSQPEWVE</sequence>
<comment type="caution">
    <text evidence="1">The sequence shown here is derived from an EMBL/GenBank/DDBJ whole genome shotgun (WGS) entry which is preliminary data.</text>
</comment>
<gene>
    <name evidence="1" type="ORF">UV56_C0034G0008</name>
</gene>
<organism evidence="1 2">
    <name type="scientific">Candidatus Woesebacteria bacterium GW2011_GWC1_43_10b</name>
    <dbReference type="NCBI Taxonomy" id="1618585"/>
    <lineage>
        <taxon>Bacteria</taxon>
        <taxon>Candidatus Woeseibacteriota</taxon>
    </lineage>
</organism>
<dbReference type="EMBL" id="LCEY01000034">
    <property type="protein sequence ID" value="KKS79951.1"/>
    <property type="molecule type" value="Genomic_DNA"/>
</dbReference>
<dbReference type="Proteomes" id="UP000034611">
    <property type="component" value="Unassembled WGS sequence"/>
</dbReference>
<evidence type="ECO:0000313" key="1">
    <source>
        <dbReference type="EMBL" id="KKS79951.1"/>
    </source>
</evidence>
<dbReference type="AlphaFoldDB" id="A0A0G1EA62"/>
<accession>A0A0G1EA62</accession>